<comment type="caution">
    <text evidence="2">The sequence shown here is derived from an EMBL/GenBank/DDBJ whole genome shotgun (WGS) entry which is preliminary data.</text>
</comment>
<dbReference type="Pfam" id="PF01042">
    <property type="entry name" value="Ribonuc_L-PSP"/>
    <property type="match status" value="1"/>
</dbReference>
<dbReference type="RefSeq" id="WP_094265772.1">
    <property type="nucleotide sequence ID" value="NZ_NOWF01000013.1"/>
</dbReference>
<dbReference type="NCBIfam" id="TIGR00004">
    <property type="entry name" value="Rid family detoxifying hydrolase"/>
    <property type="match status" value="1"/>
</dbReference>
<dbReference type="Proteomes" id="UP000215459">
    <property type="component" value="Unassembled WGS sequence"/>
</dbReference>
<proteinExistence type="inferred from homology"/>
<dbReference type="SUPFAM" id="SSF55298">
    <property type="entry name" value="YjgF-like"/>
    <property type="match status" value="1"/>
</dbReference>
<dbReference type="Gene3D" id="3.30.1330.40">
    <property type="entry name" value="RutC-like"/>
    <property type="match status" value="1"/>
</dbReference>
<keyword evidence="3" id="KW-1185">Reference proteome</keyword>
<evidence type="ECO:0000313" key="2">
    <source>
        <dbReference type="EMBL" id="OYD06371.1"/>
    </source>
</evidence>
<dbReference type="PANTHER" id="PTHR11803:SF39">
    <property type="entry name" value="2-IMINOBUTANOATE_2-IMINOPROPANOATE DEAMINASE"/>
    <property type="match status" value="1"/>
</dbReference>
<organism evidence="2 3">
    <name type="scientific">Paludifilum halophilum</name>
    <dbReference type="NCBI Taxonomy" id="1642702"/>
    <lineage>
        <taxon>Bacteria</taxon>
        <taxon>Bacillati</taxon>
        <taxon>Bacillota</taxon>
        <taxon>Bacilli</taxon>
        <taxon>Bacillales</taxon>
        <taxon>Thermoactinomycetaceae</taxon>
        <taxon>Paludifilum</taxon>
    </lineage>
</organism>
<reference evidence="2 3" key="1">
    <citation type="submission" date="2017-07" db="EMBL/GenBank/DDBJ databases">
        <title>The genome sequence of Paludifilum halophilum highlights mechanisms for microbial adaptation to high salt environemnts.</title>
        <authorList>
            <person name="Belbahri L."/>
        </authorList>
    </citation>
    <scope>NUCLEOTIDE SEQUENCE [LARGE SCALE GENOMIC DNA]</scope>
    <source>
        <strain evidence="2 3">DSM 102817</strain>
    </source>
</reference>
<protein>
    <submittedName>
        <fullName evidence="2">Reactive intermediate/imine deaminase</fullName>
    </submittedName>
</protein>
<dbReference type="GO" id="GO:0005829">
    <property type="term" value="C:cytosol"/>
    <property type="evidence" value="ECO:0007669"/>
    <property type="project" value="TreeGrafter"/>
</dbReference>
<sequence length="124" mass="13632">MNRIQTDQAPQAIGPYSQAMRAGNVVYTSGQIPLTPTGEPVDGGVEAQTRQVFQNLKAVLEAAGSDLNHVVKTTVFLTDMENFQKVNEIYASYFTEHHPARSCIEVSRLPKDVLVKMEAVALIE</sequence>
<name>A0A235B2B1_9BACL</name>
<dbReference type="InterPro" id="IPR035959">
    <property type="entry name" value="RutC-like_sf"/>
</dbReference>
<dbReference type="InterPro" id="IPR006175">
    <property type="entry name" value="YjgF/YER057c/UK114"/>
</dbReference>
<dbReference type="InterPro" id="IPR006056">
    <property type="entry name" value="RidA"/>
</dbReference>
<dbReference type="PANTHER" id="PTHR11803">
    <property type="entry name" value="2-IMINOBUTANOATE/2-IMINOPROPANOATE DEAMINASE RIDA"/>
    <property type="match status" value="1"/>
</dbReference>
<dbReference type="CDD" id="cd00448">
    <property type="entry name" value="YjgF_YER057c_UK114_family"/>
    <property type="match status" value="1"/>
</dbReference>
<dbReference type="OrthoDB" id="9803101at2"/>
<evidence type="ECO:0000256" key="1">
    <source>
        <dbReference type="ARBA" id="ARBA00010552"/>
    </source>
</evidence>
<evidence type="ECO:0000313" key="3">
    <source>
        <dbReference type="Proteomes" id="UP000215459"/>
    </source>
</evidence>
<dbReference type="EMBL" id="NOWF01000013">
    <property type="protein sequence ID" value="OYD06371.1"/>
    <property type="molecule type" value="Genomic_DNA"/>
</dbReference>
<dbReference type="GO" id="GO:0019239">
    <property type="term" value="F:deaminase activity"/>
    <property type="evidence" value="ECO:0007669"/>
    <property type="project" value="TreeGrafter"/>
</dbReference>
<dbReference type="AlphaFoldDB" id="A0A235B2B1"/>
<gene>
    <name evidence="2" type="ORF">CHM34_16815</name>
</gene>
<comment type="similarity">
    <text evidence="1">Belongs to the RutC family.</text>
</comment>
<dbReference type="FunFam" id="3.30.1330.40:FF:000001">
    <property type="entry name" value="L-PSP family endoribonuclease"/>
    <property type="match status" value="1"/>
</dbReference>
<accession>A0A235B2B1</accession>